<feature type="compositionally biased region" description="Pro residues" evidence="2">
    <location>
        <begin position="326"/>
        <end position="340"/>
    </location>
</feature>
<evidence type="ECO:0000313" key="3">
    <source>
        <dbReference type="EMBL" id="KAJ7309195.1"/>
    </source>
</evidence>
<evidence type="ECO:0000256" key="2">
    <source>
        <dbReference type="SAM" id="MobiDB-lite"/>
    </source>
</evidence>
<organism evidence="3 4">
    <name type="scientific">Mycena albidolilacea</name>
    <dbReference type="NCBI Taxonomy" id="1033008"/>
    <lineage>
        <taxon>Eukaryota</taxon>
        <taxon>Fungi</taxon>
        <taxon>Dikarya</taxon>
        <taxon>Basidiomycota</taxon>
        <taxon>Agaricomycotina</taxon>
        <taxon>Agaricomycetes</taxon>
        <taxon>Agaricomycetidae</taxon>
        <taxon>Agaricales</taxon>
        <taxon>Marasmiineae</taxon>
        <taxon>Mycenaceae</taxon>
        <taxon>Mycena</taxon>
    </lineage>
</organism>
<feature type="region of interest" description="Disordered" evidence="2">
    <location>
        <begin position="461"/>
        <end position="527"/>
    </location>
</feature>
<feature type="region of interest" description="Disordered" evidence="2">
    <location>
        <begin position="683"/>
        <end position="745"/>
    </location>
</feature>
<dbReference type="Proteomes" id="UP001218218">
    <property type="component" value="Unassembled WGS sequence"/>
</dbReference>
<accession>A0AAD6Z5P5</accession>
<feature type="coiled-coil region" evidence="1">
    <location>
        <begin position="189"/>
        <end position="216"/>
    </location>
</feature>
<feature type="compositionally biased region" description="Acidic residues" evidence="2">
    <location>
        <begin position="728"/>
        <end position="745"/>
    </location>
</feature>
<gene>
    <name evidence="3" type="ORF">DFH08DRAFT_944290</name>
</gene>
<feature type="compositionally biased region" description="Basic residues" evidence="2">
    <location>
        <begin position="475"/>
        <end position="486"/>
    </location>
</feature>
<comment type="caution">
    <text evidence="3">The sequence shown here is derived from an EMBL/GenBank/DDBJ whole genome shotgun (WGS) entry which is preliminary data.</text>
</comment>
<dbReference type="EMBL" id="JARIHO010000083">
    <property type="protein sequence ID" value="KAJ7309195.1"/>
    <property type="molecule type" value="Genomic_DNA"/>
</dbReference>
<protein>
    <submittedName>
        <fullName evidence="3">Uncharacterized protein</fullName>
    </submittedName>
</protein>
<name>A0AAD6Z5P5_9AGAR</name>
<feature type="compositionally biased region" description="Polar residues" evidence="2">
    <location>
        <begin position="683"/>
        <end position="697"/>
    </location>
</feature>
<evidence type="ECO:0000256" key="1">
    <source>
        <dbReference type="SAM" id="Coils"/>
    </source>
</evidence>
<proteinExistence type="predicted"/>
<feature type="region of interest" description="Disordered" evidence="2">
    <location>
        <begin position="310"/>
        <end position="342"/>
    </location>
</feature>
<reference evidence="3" key="1">
    <citation type="submission" date="2023-03" db="EMBL/GenBank/DDBJ databases">
        <title>Massive genome expansion in bonnet fungi (Mycena s.s.) driven by repeated elements and novel gene families across ecological guilds.</title>
        <authorList>
            <consortium name="Lawrence Berkeley National Laboratory"/>
            <person name="Harder C.B."/>
            <person name="Miyauchi S."/>
            <person name="Viragh M."/>
            <person name="Kuo A."/>
            <person name="Thoen E."/>
            <person name="Andreopoulos B."/>
            <person name="Lu D."/>
            <person name="Skrede I."/>
            <person name="Drula E."/>
            <person name="Henrissat B."/>
            <person name="Morin E."/>
            <person name="Kohler A."/>
            <person name="Barry K."/>
            <person name="LaButti K."/>
            <person name="Morin E."/>
            <person name="Salamov A."/>
            <person name="Lipzen A."/>
            <person name="Mereny Z."/>
            <person name="Hegedus B."/>
            <person name="Baldrian P."/>
            <person name="Stursova M."/>
            <person name="Weitz H."/>
            <person name="Taylor A."/>
            <person name="Grigoriev I.V."/>
            <person name="Nagy L.G."/>
            <person name="Martin F."/>
            <person name="Kauserud H."/>
        </authorList>
    </citation>
    <scope>NUCLEOTIDE SEQUENCE</scope>
    <source>
        <strain evidence="3">CBHHK002</strain>
    </source>
</reference>
<keyword evidence="1" id="KW-0175">Coiled coil</keyword>
<keyword evidence="4" id="KW-1185">Reference proteome</keyword>
<evidence type="ECO:0000313" key="4">
    <source>
        <dbReference type="Proteomes" id="UP001218218"/>
    </source>
</evidence>
<sequence>MADKQKKKPGKPSPFQGKRGELLLNTFYPRYADASKRGKTRHIWSQIFVEYWAAFPWRLPLTKDPDANDSTDYSERPVNAEEEKLKAKIMKDTEAQIKRWLGRQNKAAGINGNPWAEWLTRFRTPANPPPKRLADYQYYMQHEDFKEKVTQGFNDRKEGVPAKLHLTLRATVARELLAAEPQEVRTRVKEETEAEHAELLEKYEDALEGLPALEDEDLEDARSRFSTLVGPLLKGLAAHTGYEISLLVGRVKTEGERPDVYSMSMHAGVTPETPAMLDFSRADAALYAEVMRKFSKFVWGAHEYWTRGGSAEANETPAEHTTPAQNPTPNPEPVGPPVAPVPQTAAVTPAVRTPTLPPPAPAIGVGVTDMFSDADIRAMVGSPTNWSRRQGRQQAPFIRDSEGDMVLRLEAMSAEERAEKIEMLKTLNVEELEHENNAARNYYLLEGLGLDNAEKETLWGGTVAPTKRKAETQGKRKSGKGGKRSKKQVEEEPEEANESDNKTGDEASEAEVVSKVSGRNTAKAKGTVAKNQWALKAQRELEAKDYGDSWNVLVRLWWSREETAGFAGGKQSWPAKKRPQAVSDWVGRARNHTPEVKDASTFGKEFWVWWIEINPSWRTKNRPMMREKGPSDWVCMEYKGQNGFLNVLMLLKWWRDTMKDASPDWEEAVDDVTWVLQKLRGNDTTTPPLLSEVSSQGEHGREPNKAISRAGEIQGSGPEKRPGTEGLSQEELDEMDDDPDVDDDN</sequence>
<dbReference type="AlphaFoldDB" id="A0AAD6Z5P5"/>